<dbReference type="Proteomes" id="UP000232587">
    <property type="component" value="Unassembled WGS sequence"/>
</dbReference>
<dbReference type="OrthoDB" id="7428696at2"/>
<sequence length="133" mass="13556">MRSILIPLAALALLAGCKGNAPEPAASDTTTAAADGVSMPALPTDPRATVTVPGSYASNGNILVLGADDSAVLTDAAGKETKGKWAWYSDGKRILLTADKSVFAVADGALYKLADKDAPLTGLTADQIWAKAR</sequence>
<proteinExistence type="predicted"/>
<organism evidence="2 3">
    <name type="scientific">Novosphingobium kunmingense</name>
    <dbReference type="NCBI Taxonomy" id="1211806"/>
    <lineage>
        <taxon>Bacteria</taxon>
        <taxon>Pseudomonadati</taxon>
        <taxon>Pseudomonadota</taxon>
        <taxon>Alphaproteobacteria</taxon>
        <taxon>Sphingomonadales</taxon>
        <taxon>Sphingomonadaceae</taxon>
        <taxon>Novosphingobium</taxon>
    </lineage>
</organism>
<evidence type="ECO:0000313" key="2">
    <source>
        <dbReference type="EMBL" id="PKB19221.1"/>
    </source>
</evidence>
<comment type="caution">
    <text evidence="2">The sequence shown here is derived from an EMBL/GenBank/DDBJ whole genome shotgun (WGS) entry which is preliminary data.</text>
</comment>
<keyword evidence="1" id="KW-0732">Signal</keyword>
<keyword evidence="3" id="KW-1185">Reference proteome</keyword>
<dbReference type="PROSITE" id="PS51257">
    <property type="entry name" value="PROKAR_LIPOPROTEIN"/>
    <property type="match status" value="1"/>
</dbReference>
<accession>A0A2N0HJU4</accession>
<evidence type="ECO:0000313" key="3">
    <source>
        <dbReference type="Proteomes" id="UP000232587"/>
    </source>
</evidence>
<dbReference type="RefSeq" id="WP_100866720.1">
    <property type="nucleotide sequence ID" value="NZ_PHUF01000003.1"/>
</dbReference>
<reference evidence="2 3" key="1">
    <citation type="submission" date="2017-11" db="EMBL/GenBank/DDBJ databases">
        <title>Genomic Encyclopedia of Type Strains, Phase III (KMG-III): the genomes of soil and plant-associated and newly described type strains.</title>
        <authorList>
            <person name="Whitman W."/>
        </authorList>
    </citation>
    <scope>NUCLEOTIDE SEQUENCE [LARGE SCALE GENOMIC DNA]</scope>
    <source>
        <strain evidence="2 3">CGMCC 1.12274</strain>
    </source>
</reference>
<protein>
    <submittedName>
        <fullName evidence="2">Uncharacterized protein</fullName>
    </submittedName>
</protein>
<feature type="chain" id="PRO_5014780475" evidence="1">
    <location>
        <begin position="22"/>
        <end position="133"/>
    </location>
</feature>
<dbReference type="AlphaFoldDB" id="A0A2N0HJU4"/>
<dbReference type="EMBL" id="PHUF01000003">
    <property type="protein sequence ID" value="PKB19221.1"/>
    <property type="molecule type" value="Genomic_DNA"/>
</dbReference>
<gene>
    <name evidence="2" type="ORF">B0I00_1451</name>
</gene>
<evidence type="ECO:0000256" key="1">
    <source>
        <dbReference type="SAM" id="SignalP"/>
    </source>
</evidence>
<name>A0A2N0HJU4_9SPHN</name>
<feature type="signal peptide" evidence="1">
    <location>
        <begin position="1"/>
        <end position="21"/>
    </location>
</feature>